<dbReference type="Proteomes" id="UP000005801">
    <property type="component" value="Unassembled WGS sequence"/>
</dbReference>
<evidence type="ECO:0000313" key="1">
    <source>
        <dbReference type="EMBL" id="EDM78079.1"/>
    </source>
</evidence>
<dbReference type="PROSITE" id="PS51257">
    <property type="entry name" value="PROKAR_LIPOPROTEIN"/>
    <property type="match status" value="1"/>
</dbReference>
<proteinExistence type="predicted"/>
<evidence type="ECO:0008006" key="3">
    <source>
        <dbReference type="Google" id="ProtNLM"/>
    </source>
</evidence>
<sequence length="215" mass="24563">MRAPAFHHQRIVRTLSVLALSLGLSTTTGCAKRLRLTPAEFERIDKQEQAVDDLRVFVSKKLIVIYEEAGDDEDYDVNKTITESNEDNLLKVIIAKNTRGVIVDTDQKNGAPLMWVTFTSSCKDKDCAYGFVQAEDGVFRLAVMPEREGYKPPRAYYINHPKRQMEPGKLKSLAEKNDVYLWKNKRGKVFSIDLIVKKRKVNKTDTKVIRDEGIK</sequence>
<dbReference type="AlphaFoldDB" id="A6G7Y6"/>
<comment type="caution">
    <text evidence="1">The sequence shown here is derived from an EMBL/GenBank/DDBJ whole genome shotgun (WGS) entry which is preliminary data.</text>
</comment>
<dbReference type="EMBL" id="ABCS01000036">
    <property type="protein sequence ID" value="EDM78079.1"/>
    <property type="molecule type" value="Genomic_DNA"/>
</dbReference>
<organism evidence="1 2">
    <name type="scientific">Plesiocystis pacifica SIR-1</name>
    <dbReference type="NCBI Taxonomy" id="391625"/>
    <lineage>
        <taxon>Bacteria</taxon>
        <taxon>Pseudomonadati</taxon>
        <taxon>Myxococcota</taxon>
        <taxon>Polyangia</taxon>
        <taxon>Nannocystales</taxon>
        <taxon>Nannocystaceae</taxon>
        <taxon>Plesiocystis</taxon>
    </lineage>
</organism>
<accession>A6G7Y6</accession>
<evidence type="ECO:0000313" key="2">
    <source>
        <dbReference type="Proteomes" id="UP000005801"/>
    </source>
</evidence>
<protein>
    <recommendedName>
        <fullName evidence="3">Lipoprotein</fullName>
    </recommendedName>
</protein>
<keyword evidence="2" id="KW-1185">Reference proteome</keyword>
<gene>
    <name evidence="1" type="ORF">PPSIR1_23719</name>
</gene>
<name>A6G7Y6_9BACT</name>
<reference evidence="1 2" key="1">
    <citation type="submission" date="2007-06" db="EMBL/GenBank/DDBJ databases">
        <authorList>
            <person name="Shimkets L."/>
            <person name="Ferriera S."/>
            <person name="Johnson J."/>
            <person name="Kravitz S."/>
            <person name="Beeson K."/>
            <person name="Sutton G."/>
            <person name="Rogers Y.-H."/>
            <person name="Friedman R."/>
            <person name="Frazier M."/>
            <person name="Venter J.C."/>
        </authorList>
    </citation>
    <scope>NUCLEOTIDE SEQUENCE [LARGE SCALE GENOMIC DNA]</scope>
    <source>
        <strain evidence="1 2">SIR-1</strain>
    </source>
</reference>
<dbReference type="STRING" id="391625.PPSIR1_23719"/>